<feature type="chain" id="PRO_5045857692" description="Lipoprotein LpqN" evidence="2">
    <location>
        <begin position="27"/>
        <end position="229"/>
    </location>
</feature>
<dbReference type="RefSeq" id="WP_249768958.1">
    <property type="nucleotide sequence ID" value="NZ_CP097332.1"/>
</dbReference>
<feature type="compositionally biased region" description="Low complexity" evidence="1">
    <location>
        <begin position="41"/>
        <end position="68"/>
    </location>
</feature>
<gene>
    <name evidence="3" type="ORF">M6D93_09885</name>
</gene>
<evidence type="ECO:0000256" key="2">
    <source>
        <dbReference type="SAM" id="SignalP"/>
    </source>
</evidence>
<evidence type="ECO:0000256" key="1">
    <source>
        <dbReference type="SAM" id="MobiDB-lite"/>
    </source>
</evidence>
<dbReference type="EMBL" id="CP097332">
    <property type="protein sequence ID" value="UQX86624.1"/>
    <property type="molecule type" value="Genomic_DNA"/>
</dbReference>
<proteinExistence type="predicted"/>
<feature type="signal peptide" evidence="2">
    <location>
        <begin position="1"/>
        <end position="26"/>
    </location>
</feature>
<feature type="region of interest" description="Disordered" evidence="1">
    <location>
        <begin position="41"/>
        <end position="83"/>
    </location>
</feature>
<dbReference type="Proteomes" id="UP001056336">
    <property type="component" value="Chromosome"/>
</dbReference>
<name>A0ABY4QTE0_9ACTN</name>
<evidence type="ECO:0000313" key="4">
    <source>
        <dbReference type="Proteomes" id="UP001056336"/>
    </source>
</evidence>
<keyword evidence="4" id="KW-1185">Reference proteome</keyword>
<accession>A0ABY4QTE0</accession>
<evidence type="ECO:0000313" key="3">
    <source>
        <dbReference type="EMBL" id="UQX86624.1"/>
    </source>
</evidence>
<reference evidence="3" key="2">
    <citation type="submission" date="2022-05" db="EMBL/GenBank/DDBJ databases">
        <authorList>
            <person name="Kim J.-S."/>
            <person name="Lee K."/>
            <person name="Suh M."/>
            <person name="Eom M."/>
            <person name="Kim J.-S."/>
            <person name="Kim D.-S."/>
            <person name="Ko S.-H."/>
            <person name="Shin Y."/>
            <person name="Lee J.-S."/>
        </authorList>
    </citation>
    <scope>NUCLEOTIDE SEQUENCE</scope>
    <source>
        <strain evidence="3">N237</strain>
    </source>
</reference>
<keyword evidence="2" id="KW-0732">Signal</keyword>
<reference evidence="3" key="1">
    <citation type="journal article" date="2018" name="Int. J. Syst. Evol. Microbiol.">
        <title>Jatrophihabitans telluris sp. nov., isolated from sediment soil of lava forest wetlands and the emended description of the genus Jatrophihabitans.</title>
        <authorList>
            <person name="Lee K.C."/>
            <person name="Suh M.K."/>
            <person name="Eom M.K."/>
            <person name="Kim K.K."/>
            <person name="Kim J.S."/>
            <person name="Kim D.S."/>
            <person name="Ko S.H."/>
            <person name="Shin Y.K."/>
            <person name="Lee J.S."/>
        </authorList>
    </citation>
    <scope>NUCLEOTIDE SEQUENCE</scope>
    <source>
        <strain evidence="3">N237</strain>
    </source>
</reference>
<sequence length="229" mass="23366">MKRLNCGRGHRLGTVCATALTIAVSAALVAGCGSNAKTAAPTAGISGSTAGSASAAGSSPAGGNTSTAPAAKESNPAGDIPDNQAFVTYRDATARFSVNVPEGWAQTSDAGAALFSDKYNSIRIQTKKMQSAPTSASVSADDLPAIAAASKGYLAGHVTTVDRKAGRAVLATYQANSLPNQVTGKYAVEAVERYAFFRAGQEVILTLSAPVGSDNVDPWRIVTDSLRWL</sequence>
<organism evidence="3 4">
    <name type="scientific">Jatrophihabitans telluris</name>
    <dbReference type="NCBI Taxonomy" id="2038343"/>
    <lineage>
        <taxon>Bacteria</taxon>
        <taxon>Bacillati</taxon>
        <taxon>Actinomycetota</taxon>
        <taxon>Actinomycetes</taxon>
        <taxon>Jatrophihabitantales</taxon>
        <taxon>Jatrophihabitantaceae</taxon>
        <taxon>Jatrophihabitans</taxon>
    </lineage>
</organism>
<protein>
    <recommendedName>
        <fullName evidence="5">Lipoprotein LpqN</fullName>
    </recommendedName>
</protein>
<dbReference type="PROSITE" id="PS51257">
    <property type="entry name" value="PROKAR_LIPOPROTEIN"/>
    <property type="match status" value="1"/>
</dbReference>
<evidence type="ECO:0008006" key="5">
    <source>
        <dbReference type="Google" id="ProtNLM"/>
    </source>
</evidence>